<feature type="domain" description="HAT C-terminal dimerisation" evidence="1">
    <location>
        <begin position="325"/>
        <end position="380"/>
    </location>
</feature>
<dbReference type="InterPro" id="IPR012337">
    <property type="entry name" value="RNaseH-like_sf"/>
</dbReference>
<protein>
    <submittedName>
        <fullName evidence="2">Zinc finger MYM-type protein 1</fullName>
    </submittedName>
</protein>
<proteinExistence type="predicted"/>
<dbReference type="AlphaFoldDB" id="A0AA47MYP0"/>
<dbReference type="PANTHER" id="PTHR46289">
    <property type="entry name" value="52 KDA REPRESSOR OF THE INHIBITOR OF THE PROTEIN KINASE-LIKE PROTEIN-RELATED"/>
    <property type="match status" value="1"/>
</dbReference>
<keyword evidence="3" id="KW-1185">Reference proteome</keyword>
<dbReference type="InterPro" id="IPR052958">
    <property type="entry name" value="IFN-induced_PKR_regulator"/>
</dbReference>
<organism evidence="2 3">
    <name type="scientific">Merluccius polli</name>
    <name type="common">Benguela hake</name>
    <name type="synonym">Merluccius cadenati</name>
    <dbReference type="NCBI Taxonomy" id="89951"/>
    <lineage>
        <taxon>Eukaryota</taxon>
        <taxon>Metazoa</taxon>
        <taxon>Chordata</taxon>
        <taxon>Craniata</taxon>
        <taxon>Vertebrata</taxon>
        <taxon>Euteleostomi</taxon>
        <taxon>Actinopterygii</taxon>
        <taxon>Neopterygii</taxon>
        <taxon>Teleostei</taxon>
        <taxon>Neoteleostei</taxon>
        <taxon>Acanthomorphata</taxon>
        <taxon>Zeiogadaria</taxon>
        <taxon>Gadariae</taxon>
        <taxon>Gadiformes</taxon>
        <taxon>Gadoidei</taxon>
        <taxon>Merlucciidae</taxon>
        <taxon>Merluccius</taxon>
    </lineage>
</organism>
<dbReference type="GO" id="GO:0046983">
    <property type="term" value="F:protein dimerization activity"/>
    <property type="evidence" value="ECO:0007669"/>
    <property type="project" value="InterPro"/>
</dbReference>
<accession>A0AA47MYP0</accession>
<evidence type="ECO:0000259" key="1">
    <source>
        <dbReference type="Pfam" id="PF05699"/>
    </source>
</evidence>
<comment type="caution">
    <text evidence="2">The sequence shown here is derived from an EMBL/GenBank/DDBJ whole genome shotgun (WGS) entry which is preliminary data.</text>
</comment>
<evidence type="ECO:0000313" key="2">
    <source>
        <dbReference type="EMBL" id="KAK0148994.1"/>
    </source>
</evidence>
<dbReference type="EMBL" id="JAOPHQ010001990">
    <property type="protein sequence ID" value="KAK0148994.1"/>
    <property type="molecule type" value="Genomic_DNA"/>
</dbReference>
<sequence>MSGKHSGVQAQIKEVAKLAFYVHCNAHCLNLVLVDTVRGIPEAECFFSLLKQLYIYMSGSAVHPKWLQVQQEMYTGAPRELQVLSDTRWASRYYACRNLWDRLPAVVKVLEELCDDHSSERSVGARGLLPQIDFQFIVFLAIFKKLLGDAKLLSDMLQSSSLDLAKAVDLVEALISTFESYRSEQVFDDLWDTVLELAKQCDVSIDTAPKRKRTLSSKLKGYRVPSTVGSQETGNGKDYYRTGMFNLVLDRMLSELRNRFSNQNCDIMRGIQALNPSSKSFCDKDSLFAFAKLYGCDLVDLEHELYQIKRVSDRKVKQGMQRPPTIVDLAAFIEPYQEVFDVFSRLCKIALAIPVSTAACERSFSCLKLVKTHLRIGTTMGEDRLSDLGVLSIEHRRAASLNLDEFVDRFARNHHNRRIQLL</sequence>
<name>A0AA47MYP0_MERPO</name>
<dbReference type="Proteomes" id="UP001174136">
    <property type="component" value="Unassembled WGS sequence"/>
</dbReference>
<gene>
    <name evidence="2" type="primary">ZMYM1_16</name>
    <name evidence="2" type="ORF">N1851_010601</name>
</gene>
<dbReference type="InterPro" id="IPR008906">
    <property type="entry name" value="HATC_C_dom"/>
</dbReference>
<dbReference type="SUPFAM" id="SSF53098">
    <property type="entry name" value="Ribonuclease H-like"/>
    <property type="match status" value="1"/>
</dbReference>
<dbReference type="Pfam" id="PF05699">
    <property type="entry name" value="Dimer_Tnp_hAT"/>
    <property type="match status" value="1"/>
</dbReference>
<evidence type="ECO:0000313" key="3">
    <source>
        <dbReference type="Proteomes" id="UP001174136"/>
    </source>
</evidence>
<dbReference type="PANTHER" id="PTHR46289:SF14">
    <property type="entry name" value="DUF4371 DOMAIN-CONTAINING PROTEIN"/>
    <property type="match status" value="1"/>
</dbReference>
<reference evidence="2" key="1">
    <citation type="journal article" date="2023" name="Front. Mar. Sci.">
        <title>A new Merluccius polli reference genome to investigate the effects of global change in West African waters.</title>
        <authorList>
            <person name="Mateo J.L."/>
            <person name="Blanco-Fernandez C."/>
            <person name="Garcia-Vazquez E."/>
            <person name="Machado-Schiaffino G."/>
        </authorList>
    </citation>
    <scope>NUCLEOTIDE SEQUENCE</scope>
    <source>
        <strain evidence="2">C29</strain>
        <tissue evidence="2">Fin</tissue>
    </source>
</reference>